<organism evidence="1 2">
    <name type="scientific">Candidatus Chazhemtobacterium aquaticus</name>
    <dbReference type="NCBI Taxonomy" id="2715735"/>
    <lineage>
        <taxon>Bacteria</taxon>
        <taxon>Candidatus Chazhemtobacteraceae</taxon>
        <taxon>Candidatus Chazhemtobacterium</taxon>
    </lineage>
</organism>
<keyword evidence="2" id="KW-1185">Reference proteome</keyword>
<protein>
    <submittedName>
        <fullName evidence="1">Uncharacterized protein</fullName>
    </submittedName>
</protein>
<reference evidence="2" key="1">
    <citation type="journal article" date="2020" name="Microorganisms">
        <title>Complete Genome of a Member of a New Bacterial Lineage in the Microgenomates Group Reveals an Unusual Nucleotide Composition Disparity Between Two Strands of DNA and Limited Metabolic Potential.</title>
        <authorList>
            <person name="Kadnikov V.V."/>
            <person name="Mardanov A.V."/>
            <person name="Beletsky A.V."/>
            <person name="Karnachuk O.V."/>
            <person name="Ravin N.V."/>
        </authorList>
    </citation>
    <scope>NUCLEOTIDE SEQUENCE [LARGE SCALE GENOMIC DNA]</scope>
</reference>
<dbReference type="EMBL" id="CP047901">
    <property type="protein sequence ID" value="QHO63706.1"/>
    <property type="molecule type" value="Genomic_DNA"/>
</dbReference>
<dbReference type="AlphaFoldDB" id="A0A857N6G0"/>
<dbReference type="RefSeq" id="WP_161932074.1">
    <property type="nucleotide sequence ID" value="NZ_CP047901.1"/>
</dbReference>
<sequence length="146" mass="16929">MKNRSNILQLAVGKKCFRASRSIGSCLLLEFGKQIPYLNHKNQKRTKGEYGLLIEMGEWILSKQDAQILSSESDIQKIDTNIHILEDKAITNISLNKKGDLEISFDTAYSLQIPFNSSETDLWIFFTPSVSYWLDQRGRWQQEERK</sequence>
<gene>
    <name evidence="1" type="ORF">MICH65_0725</name>
</gene>
<name>A0A857N6G0_9BACT</name>
<proteinExistence type="predicted"/>
<evidence type="ECO:0000313" key="2">
    <source>
        <dbReference type="Proteomes" id="UP000463983"/>
    </source>
</evidence>
<accession>A0A857N6G0</accession>
<dbReference type="Proteomes" id="UP000463983">
    <property type="component" value="Chromosome"/>
</dbReference>
<dbReference type="KEGG" id="caqa:MICH65_0725"/>
<evidence type="ECO:0000313" key="1">
    <source>
        <dbReference type="EMBL" id="QHO63706.1"/>
    </source>
</evidence>